<evidence type="ECO:0000256" key="1">
    <source>
        <dbReference type="SAM" id="MobiDB-lite"/>
    </source>
</evidence>
<name>A0A194WSB3_MOLSC</name>
<feature type="non-terminal residue" evidence="2">
    <location>
        <position position="111"/>
    </location>
</feature>
<dbReference type="EMBL" id="KQ947428">
    <property type="protein sequence ID" value="KUJ10856.1"/>
    <property type="molecule type" value="Genomic_DNA"/>
</dbReference>
<dbReference type="GeneID" id="28817819"/>
<dbReference type="KEGG" id="psco:LY89DRAFT_535062"/>
<organism evidence="2 3">
    <name type="scientific">Mollisia scopiformis</name>
    <name type="common">Conifer needle endophyte fungus</name>
    <name type="synonym">Phialocephala scopiformis</name>
    <dbReference type="NCBI Taxonomy" id="149040"/>
    <lineage>
        <taxon>Eukaryota</taxon>
        <taxon>Fungi</taxon>
        <taxon>Dikarya</taxon>
        <taxon>Ascomycota</taxon>
        <taxon>Pezizomycotina</taxon>
        <taxon>Leotiomycetes</taxon>
        <taxon>Helotiales</taxon>
        <taxon>Mollisiaceae</taxon>
        <taxon>Mollisia</taxon>
    </lineage>
</organism>
<evidence type="ECO:0000313" key="3">
    <source>
        <dbReference type="Proteomes" id="UP000070700"/>
    </source>
</evidence>
<reference evidence="2 3" key="1">
    <citation type="submission" date="2015-10" db="EMBL/GenBank/DDBJ databases">
        <title>Full genome of DAOMC 229536 Phialocephala scopiformis, a fungal endophyte of spruce producing the potent anti-insectan compound rugulosin.</title>
        <authorList>
            <consortium name="DOE Joint Genome Institute"/>
            <person name="Walker A.K."/>
            <person name="Frasz S.L."/>
            <person name="Seifert K.A."/>
            <person name="Miller J.D."/>
            <person name="Mondo S.J."/>
            <person name="Labutti K."/>
            <person name="Lipzen A."/>
            <person name="Dockter R."/>
            <person name="Kennedy M."/>
            <person name="Grigoriev I.V."/>
            <person name="Spatafora J.W."/>
        </authorList>
    </citation>
    <scope>NUCLEOTIDE SEQUENCE [LARGE SCALE GENOMIC DNA]</scope>
    <source>
        <strain evidence="2 3">CBS 120377</strain>
    </source>
</reference>
<dbReference type="RefSeq" id="XP_018065211.1">
    <property type="nucleotide sequence ID" value="XM_018208093.1"/>
</dbReference>
<evidence type="ECO:0000313" key="2">
    <source>
        <dbReference type="EMBL" id="KUJ10856.1"/>
    </source>
</evidence>
<feature type="compositionally biased region" description="Basic and acidic residues" evidence="1">
    <location>
        <begin position="1"/>
        <end position="10"/>
    </location>
</feature>
<accession>A0A194WSB3</accession>
<proteinExistence type="predicted"/>
<dbReference type="InParanoid" id="A0A194WSB3"/>
<gene>
    <name evidence="2" type="ORF">LY89DRAFT_535062</name>
</gene>
<sequence length="111" mass="11734">IPKADPKANEYPEPNCLDQNGGNNPTWKHKVLCGCVSIDLTIESVFLATSPSQQVWGFSNEACNPGVAKSESLGQSGGGCHNVGTEVTANPMQSALLWVPFICDVAELMGD</sequence>
<feature type="region of interest" description="Disordered" evidence="1">
    <location>
        <begin position="1"/>
        <end position="23"/>
    </location>
</feature>
<protein>
    <submittedName>
        <fullName evidence="2">Uncharacterized protein</fullName>
    </submittedName>
</protein>
<dbReference type="Proteomes" id="UP000070700">
    <property type="component" value="Unassembled WGS sequence"/>
</dbReference>
<keyword evidence="3" id="KW-1185">Reference proteome</keyword>
<dbReference type="OrthoDB" id="3531919at2759"/>
<feature type="non-terminal residue" evidence="2">
    <location>
        <position position="1"/>
    </location>
</feature>
<dbReference type="AlphaFoldDB" id="A0A194WSB3"/>